<dbReference type="InterPro" id="IPR058163">
    <property type="entry name" value="LysR-type_TF_proteobact-type"/>
</dbReference>
<comment type="similarity">
    <text evidence="1">Belongs to the LysR transcriptional regulatory family.</text>
</comment>
<evidence type="ECO:0000256" key="2">
    <source>
        <dbReference type="ARBA" id="ARBA00023015"/>
    </source>
</evidence>
<dbReference type="PROSITE" id="PS50931">
    <property type="entry name" value="HTH_LYSR"/>
    <property type="match status" value="1"/>
</dbReference>
<dbReference type="InterPro" id="IPR005119">
    <property type="entry name" value="LysR_subst-bd"/>
</dbReference>
<name>A0A0F4QA75_9GAMM</name>
<dbReference type="AlphaFoldDB" id="A0A0F4QA75"/>
<gene>
    <name evidence="6" type="ORF">TW77_23455</name>
</gene>
<reference evidence="6 7" key="1">
    <citation type="journal article" date="2015" name="BMC Genomics">
        <title>Genome mining reveals unlocked bioactive potential of marine Gram-negative bacteria.</title>
        <authorList>
            <person name="Machado H."/>
            <person name="Sonnenschein E.C."/>
            <person name="Melchiorsen J."/>
            <person name="Gram L."/>
        </authorList>
    </citation>
    <scope>NUCLEOTIDE SEQUENCE [LARGE SCALE GENOMIC DNA]</scope>
    <source>
        <strain evidence="6 7">S2471</strain>
    </source>
</reference>
<dbReference type="EMBL" id="JXYA01000093">
    <property type="protein sequence ID" value="KJZ04538.1"/>
    <property type="molecule type" value="Genomic_DNA"/>
</dbReference>
<dbReference type="Gene3D" id="1.10.10.10">
    <property type="entry name" value="Winged helix-like DNA-binding domain superfamily/Winged helix DNA-binding domain"/>
    <property type="match status" value="1"/>
</dbReference>
<dbReference type="InterPro" id="IPR036390">
    <property type="entry name" value="WH_DNA-bd_sf"/>
</dbReference>
<dbReference type="GO" id="GO:0003700">
    <property type="term" value="F:DNA-binding transcription factor activity"/>
    <property type="evidence" value="ECO:0007669"/>
    <property type="project" value="InterPro"/>
</dbReference>
<dbReference type="FunFam" id="1.10.10.10:FF:000001">
    <property type="entry name" value="LysR family transcriptional regulator"/>
    <property type="match status" value="1"/>
</dbReference>
<dbReference type="PANTHER" id="PTHR30537">
    <property type="entry name" value="HTH-TYPE TRANSCRIPTIONAL REGULATOR"/>
    <property type="match status" value="1"/>
</dbReference>
<dbReference type="Gene3D" id="3.40.190.290">
    <property type="match status" value="1"/>
</dbReference>
<evidence type="ECO:0000256" key="1">
    <source>
        <dbReference type="ARBA" id="ARBA00009437"/>
    </source>
</evidence>
<dbReference type="GO" id="GO:0043565">
    <property type="term" value="F:sequence-specific DNA binding"/>
    <property type="evidence" value="ECO:0007669"/>
    <property type="project" value="TreeGrafter"/>
</dbReference>
<keyword evidence="2" id="KW-0805">Transcription regulation</keyword>
<dbReference type="PANTHER" id="PTHR30537:SF5">
    <property type="entry name" value="HTH-TYPE TRANSCRIPTIONAL ACTIVATOR TTDR-RELATED"/>
    <property type="match status" value="1"/>
</dbReference>
<comment type="caution">
    <text evidence="6">The sequence shown here is derived from an EMBL/GenBank/DDBJ whole genome shotgun (WGS) entry which is preliminary data.</text>
</comment>
<dbReference type="InterPro" id="IPR036388">
    <property type="entry name" value="WH-like_DNA-bd_sf"/>
</dbReference>
<dbReference type="Pfam" id="PF00126">
    <property type="entry name" value="HTH_1"/>
    <property type="match status" value="1"/>
</dbReference>
<keyword evidence="7" id="KW-1185">Reference proteome</keyword>
<dbReference type="RefSeq" id="WP_046007394.1">
    <property type="nucleotide sequence ID" value="NZ_JXYA01000093.1"/>
</dbReference>
<protein>
    <recommendedName>
        <fullName evidence="5">HTH lysR-type domain-containing protein</fullName>
    </recommendedName>
</protein>
<dbReference type="Proteomes" id="UP000033452">
    <property type="component" value="Unassembled WGS sequence"/>
</dbReference>
<evidence type="ECO:0000313" key="7">
    <source>
        <dbReference type="Proteomes" id="UP000033452"/>
    </source>
</evidence>
<dbReference type="PATRIC" id="fig|43658.5.peg.4969"/>
<evidence type="ECO:0000256" key="4">
    <source>
        <dbReference type="ARBA" id="ARBA00023163"/>
    </source>
</evidence>
<dbReference type="CDD" id="cd08422">
    <property type="entry name" value="PBP2_CrgA_like"/>
    <property type="match status" value="1"/>
</dbReference>
<evidence type="ECO:0000259" key="5">
    <source>
        <dbReference type="PROSITE" id="PS50931"/>
    </source>
</evidence>
<dbReference type="OrthoDB" id="9815676at2"/>
<proteinExistence type="inferred from homology"/>
<dbReference type="SUPFAM" id="SSF46785">
    <property type="entry name" value="Winged helix' DNA-binding domain"/>
    <property type="match status" value="1"/>
</dbReference>
<dbReference type="GO" id="GO:0006351">
    <property type="term" value="P:DNA-templated transcription"/>
    <property type="evidence" value="ECO:0007669"/>
    <property type="project" value="TreeGrafter"/>
</dbReference>
<dbReference type="InterPro" id="IPR000847">
    <property type="entry name" value="LysR_HTH_N"/>
</dbReference>
<feature type="domain" description="HTH lysR-type" evidence="5">
    <location>
        <begin position="5"/>
        <end position="62"/>
    </location>
</feature>
<dbReference type="Pfam" id="PF03466">
    <property type="entry name" value="LysR_substrate"/>
    <property type="match status" value="1"/>
</dbReference>
<evidence type="ECO:0000313" key="6">
    <source>
        <dbReference type="EMBL" id="KJZ04538.1"/>
    </source>
</evidence>
<keyword evidence="3" id="KW-0238">DNA-binding</keyword>
<keyword evidence="4" id="KW-0804">Transcription</keyword>
<evidence type="ECO:0000256" key="3">
    <source>
        <dbReference type="ARBA" id="ARBA00023125"/>
    </source>
</evidence>
<dbReference type="SUPFAM" id="SSF53850">
    <property type="entry name" value="Periplasmic binding protein-like II"/>
    <property type="match status" value="1"/>
</dbReference>
<sequence>MKTNYSLDDMRLFWVVTQHGSFSQAAQSLNMPVSTLSRRIKQLENTLGLRLLNRDAHRVTLTGSGAQYAQRCGPLLSELQDISDALSAQRHEAHGSIRISAPNNLAQHQLAHIFSAFLHTYPGIKIELSLSNRNIDIEGEHIDIAFRASEHFPLDWIARPLGSIESIICASPGMPLRGDIVHPEQLLDLPVVLSNPVRTWKLHNQQSGEQFSYTPGAMIRLEADDLNLVSQAVTDGLGIGFIPRFIAQYQIAQGQMIQLAKDWTGQPRQLTMLYHDRDNMPHRLRLFIDYMLEHYGSVNPNLSGANLVNPV</sequence>
<organism evidence="6 7">
    <name type="scientific">Pseudoalteromonas rubra</name>
    <dbReference type="NCBI Taxonomy" id="43658"/>
    <lineage>
        <taxon>Bacteria</taxon>
        <taxon>Pseudomonadati</taxon>
        <taxon>Pseudomonadota</taxon>
        <taxon>Gammaproteobacteria</taxon>
        <taxon>Alteromonadales</taxon>
        <taxon>Pseudoalteromonadaceae</taxon>
        <taxon>Pseudoalteromonas</taxon>
    </lineage>
</organism>
<accession>A0A0F4QA75</accession>